<dbReference type="Gene3D" id="3.30.300.220">
    <property type="match status" value="1"/>
</dbReference>
<keyword evidence="4" id="KW-1185">Reference proteome</keyword>
<dbReference type="SUPFAM" id="SSF52096">
    <property type="entry name" value="ClpP/crotonase"/>
    <property type="match status" value="1"/>
</dbReference>
<dbReference type="PROSITE" id="PS00166">
    <property type="entry name" value="ENOYL_COA_HYDRATASE"/>
    <property type="match status" value="1"/>
</dbReference>
<dbReference type="Pfam" id="PF00378">
    <property type="entry name" value="ECH_1"/>
    <property type="match status" value="1"/>
</dbReference>
<dbReference type="InterPro" id="IPR029045">
    <property type="entry name" value="ClpP/crotonase-like_dom_sf"/>
</dbReference>
<evidence type="ECO:0000313" key="3">
    <source>
        <dbReference type="EMBL" id="GAA4743581.1"/>
    </source>
</evidence>
<dbReference type="RefSeq" id="WP_345527662.1">
    <property type="nucleotide sequence ID" value="NZ_BAABKN010000019.1"/>
</dbReference>
<proteinExistence type="inferred from homology"/>
<dbReference type="PANTHER" id="PTHR42964:SF1">
    <property type="entry name" value="POLYKETIDE BIOSYNTHESIS ENOYL-COA HYDRATASE PKSH-RELATED"/>
    <property type="match status" value="1"/>
</dbReference>
<dbReference type="PANTHER" id="PTHR42964">
    <property type="entry name" value="ENOYL-COA HYDRATASE"/>
    <property type="match status" value="1"/>
</dbReference>
<dbReference type="InterPro" id="IPR018376">
    <property type="entry name" value="Enoyl-CoA_hyd/isom_CS"/>
</dbReference>
<sequence>MGGSLVLERRGPVLVVTLDRAAKRNAVDAAMTAALDAAFEELADDDALRVAVLMARGPVFCAGSDLRAGPGAPTPAGGEYGVVRRRRTKPVIAAVQGPALGGGFELVLACDLVVAVPEATFALPEAGLGRIPNAGGLFRTLDRLPRTVALELLVAGGRLTADRAYDLGLVNRLSEPERLLDDAMELAHGVCRSSPGSVAAALDAVRAYAAAGEGAGWEATAVALERTRASADRAEGDRAFAERRPPAWAVPAAEV</sequence>
<accession>A0ABP8Z1A8</accession>
<dbReference type="InterPro" id="IPR014748">
    <property type="entry name" value="Enoyl-CoA_hydra_C"/>
</dbReference>
<comment type="similarity">
    <text evidence="1 2">Belongs to the enoyl-CoA hydratase/isomerase family.</text>
</comment>
<dbReference type="InterPro" id="IPR001753">
    <property type="entry name" value="Enoyl-CoA_hydra/iso"/>
</dbReference>
<gene>
    <name evidence="3" type="ORF">GCM10023350_30380</name>
</gene>
<evidence type="ECO:0000256" key="2">
    <source>
        <dbReference type="RuleBase" id="RU003707"/>
    </source>
</evidence>
<organism evidence="3 4">
    <name type="scientific">Nocardioides endophyticus</name>
    <dbReference type="NCBI Taxonomy" id="1353775"/>
    <lineage>
        <taxon>Bacteria</taxon>
        <taxon>Bacillati</taxon>
        <taxon>Actinomycetota</taxon>
        <taxon>Actinomycetes</taxon>
        <taxon>Propionibacteriales</taxon>
        <taxon>Nocardioidaceae</taxon>
        <taxon>Nocardioides</taxon>
    </lineage>
</organism>
<comment type="caution">
    <text evidence="3">The sequence shown here is derived from an EMBL/GenBank/DDBJ whole genome shotgun (WGS) entry which is preliminary data.</text>
</comment>
<dbReference type="CDD" id="cd06558">
    <property type="entry name" value="crotonase-like"/>
    <property type="match status" value="1"/>
</dbReference>
<evidence type="ECO:0000256" key="1">
    <source>
        <dbReference type="ARBA" id="ARBA00005254"/>
    </source>
</evidence>
<reference evidence="4" key="1">
    <citation type="journal article" date="2019" name="Int. J. Syst. Evol. Microbiol.">
        <title>The Global Catalogue of Microorganisms (GCM) 10K type strain sequencing project: providing services to taxonomists for standard genome sequencing and annotation.</title>
        <authorList>
            <consortium name="The Broad Institute Genomics Platform"/>
            <consortium name="The Broad Institute Genome Sequencing Center for Infectious Disease"/>
            <person name="Wu L."/>
            <person name="Ma J."/>
        </authorList>
    </citation>
    <scope>NUCLEOTIDE SEQUENCE [LARGE SCALE GENOMIC DNA]</scope>
    <source>
        <strain evidence="4">JCM 18532</strain>
    </source>
</reference>
<protein>
    <submittedName>
        <fullName evidence="3">Crotonase/enoyl-CoA hydratase family protein</fullName>
    </submittedName>
</protein>
<dbReference type="InterPro" id="IPR051683">
    <property type="entry name" value="Enoyl-CoA_Hydratase/Isomerase"/>
</dbReference>
<name>A0ABP8Z1A8_9ACTN</name>
<evidence type="ECO:0000313" key="4">
    <source>
        <dbReference type="Proteomes" id="UP001499882"/>
    </source>
</evidence>
<dbReference type="EMBL" id="BAABKN010000019">
    <property type="protein sequence ID" value="GAA4743581.1"/>
    <property type="molecule type" value="Genomic_DNA"/>
</dbReference>
<dbReference type="Gene3D" id="1.10.12.10">
    <property type="entry name" value="Lyase 2-enoyl-coa Hydratase, Chain A, domain 2"/>
    <property type="match status" value="1"/>
</dbReference>
<dbReference type="Proteomes" id="UP001499882">
    <property type="component" value="Unassembled WGS sequence"/>
</dbReference>
<dbReference type="Gene3D" id="3.90.226.20">
    <property type="match status" value="1"/>
</dbReference>